<reference evidence="2" key="1">
    <citation type="submission" date="2011-07" db="EMBL/GenBank/DDBJ databases">
        <authorList>
            <consortium name="Caenorhabditis brenneri Sequencing and Analysis Consortium"/>
            <person name="Wilson R.K."/>
        </authorList>
    </citation>
    <scope>NUCLEOTIDE SEQUENCE [LARGE SCALE GENOMIC DNA]</scope>
    <source>
        <strain evidence="2">PB2801</strain>
    </source>
</reference>
<gene>
    <name evidence="1" type="ORF">CAEBREN_05424</name>
</gene>
<dbReference type="AlphaFoldDB" id="G0N1Z3"/>
<keyword evidence="2" id="KW-1185">Reference proteome</keyword>
<accession>G0N1Z3</accession>
<dbReference type="EMBL" id="GL379828">
    <property type="protein sequence ID" value="EGT50293.1"/>
    <property type="molecule type" value="Genomic_DNA"/>
</dbReference>
<evidence type="ECO:0000313" key="1">
    <source>
        <dbReference type="EMBL" id="EGT50293.1"/>
    </source>
</evidence>
<dbReference type="InParanoid" id="G0N1Z3"/>
<protein>
    <submittedName>
        <fullName evidence="1">Uncharacterized protein</fullName>
    </submittedName>
</protein>
<name>G0N1Z3_CAEBE</name>
<dbReference type="Proteomes" id="UP000008068">
    <property type="component" value="Unassembled WGS sequence"/>
</dbReference>
<dbReference type="HOGENOM" id="CLU_687418_0_0_1"/>
<sequence length="401" mass="46222">MIPNDSSESAEIDEVLYLQKLEGVIIEKKLSNKHMKTFLHVLFELVRIICGKELLEQGEEDLCAALLVDKTTVAYQELEKFIQENYLEINEEREEMSHSNILKNVLDILENTRSVEEFPTVDISQKRNMRYVKGGYKAEVRNLIRTIEAMIKPKLNIFHRDDTDTLFDLVHHFCGVDLTKEFPYSRIWTTPAFNHEEFRRQKSVAAFGRLEKFIKEYRLIEKIPKKRRLGRAKILRILIFYLKKQQNPALKIDENTMSIVPDRNQEQLSELLQTLNNNICNQPLVSNNDFAQVILPANKNPFNLPLEAFTAIPNLLNNFNCPTNPIFQSNALTQTLLTQAQMNLQPFLISLLPNIFPQPPISLFPTMISLMNPGLVPAFPNSPGFPDMSLFSNVVIPNLPI</sequence>
<evidence type="ECO:0000313" key="2">
    <source>
        <dbReference type="Proteomes" id="UP000008068"/>
    </source>
</evidence>
<proteinExistence type="predicted"/>
<organism evidence="2">
    <name type="scientific">Caenorhabditis brenneri</name>
    <name type="common">Nematode worm</name>
    <dbReference type="NCBI Taxonomy" id="135651"/>
    <lineage>
        <taxon>Eukaryota</taxon>
        <taxon>Metazoa</taxon>
        <taxon>Ecdysozoa</taxon>
        <taxon>Nematoda</taxon>
        <taxon>Chromadorea</taxon>
        <taxon>Rhabditida</taxon>
        <taxon>Rhabditina</taxon>
        <taxon>Rhabditomorpha</taxon>
        <taxon>Rhabditoidea</taxon>
        <taxon>Rhabditidae</taxon>
        <taxon>Peloderinae</taxon>
        <taxon>Caenorhabditis</taxon>
    </lineage>
</organism>